<dbReference type="SUPFAM" id="SSF52151">
    <property type="entry name" value="FabD/lysophospholipase-like"/>
    <property type="match status" value="1"/>
</dbReference>
<proteinExistence type="predicted"/>
<feature type="domain" description="PNPLA" evidence="4">
    <location>
        <begin position="56"/>
        <end position="296"/>
    </location>
</feature>
<accession>A0A9Q2NUN3</accession>
<feature type="active site" description="Nucleophile" evidence="2">
    <location>
        <position position="99"/>
    </location>
</feature>
<dbReference type="InterPro" id="IPR016035">
    <property type="entry name" value="Acyl_Trfase/lysoPLipase"/>
</dbReference>
<evidence type="ECO:0000256" key="1">
    <source>
        <dbReference type="ARBA" id="ARBA00023098"/>
    </source>
</evidence>
<dbReference type="Pfam" id="PF01734">
    <property type="entry name" value="Patatin"/>
    <property type="match status" value="1"/>
</dbReference>
<feature type="chain" id="PRO_5040210331" evidence="3">
    <location>
        <begin position="18"/>
        <end position="484"/>
    </location>
</feature>
<organism evidence="5 6">
    <name type="scientific">Pseudosulfitobacter pseudonitzschiae</name>
    <dbReference type="NCBI Taxonomy" id="1402135"/>
    <lineage>
        <taxon>Bacteria</taxon>
        <taxon>Pseudomonadati</taxon>
        <taxon>Pseudomonadota</taxon>
        <taxon>Alphaproteobacteria</taxon>
        <taxon>Rhodobacterales</taxon>
        <taxon>Roseobacteraceae</taxon>
        <taxon>Pseudosulfitobacter</taxon>
    </lineage>
</organism>
<feature type="active site" description="Proton acceptor" evidence="2">
    <location>
        <position position="283"/>
    </location>
</feature>
<comment type="caution">
    <text evidence="2">Lacks conserved residue(s) required for the propagation of feature annotation.</text>
</comment>
<protein>
    <submittedName>
        <fullName evidence="5">Patatin-like phospholipase family protein</fullName>
    </submittedName>
</protein>
<feature type="short sequence motif" description="GXSXG" evidence="2">
    <location>
        <begin position="97"/>
        <end position="101"/>
    </location>
</feature>
<dbReference type="Proteomes" id="UP000809337">
    <property type="component" value="Unassembled WGS sequence"/>
</dbReference>
<dbReference type="PROSITE" id="PS51257">
    <property type="entry name" value="PROKAR_LIPOPROTEIN"/>
    <property type="match status" value="1"/>
</dbReference>
<feature type="signal peptide" evidence="3">
    <location>
        <begin position="1"/>
        <end position="17"/>
    </location>
</feature>
<evidence type="ECO:0000313" key="6">
    <source>
        <dbReference type="Proteomes" id="UP000809337"/>
    </source>
</evidence>
<gene>
    <name evidence="5" type="ORF">JQX14_22225</name>
</gene>
<dbReference type="GO" id="GO:0016787">
    <property type="term" value="F:hydrolase activity"/>
    <property type="evidence" value="ECO:0007669"/>
    <property type="project" value="UniProtKB-UniRule"/>
</dbReference>
<reference evidence="5" key="1">
    <citation type="submission" date="2021-01" db="EMBL/GenBank/DDBJ databases">
        <title>Diatom-associated Roseobacters Show Island Model of Population Structure.</title>
        <authorList>
            <person name="Qu L."/>
            <person name="Feng X."/>
            <person name="Chen Y."/>
            <person name="Li L."/>
            <person name="Wang X."/>
            <person name="Hu Z."/>
            <person name="Wang H."/>
            <person name="Luo H."/>
        </authorList>
    </citation>
    <scope>NUCLEOTIDE SEQUENCE</scope>
    <source>
        <strain evidence="5">SM26-45</strain>
    </source>
</reference>
<evidence type="ECO:0000256" key="2">
    <source>
        <dbReference type="PROSITE-ProRule" id="PRU01161"/>
    </source>
</evidence>
<evidence type="ECO:0000256" key="3">
    <source>
        <dbReference type="SAM" id="SignalP"/>
    </source>
</evidence>
<keyword evidence="2" id="KW-0378">Hydrolase</keyword>
<dbReference type="InterPro" id="IPR002641">
    <property type="entry name" value="PNPLA_dom"/>
</dbReference>
<evidence type="ECO:0000259" key="4">
    <source>
        <dbReference type="PROSITE" id="PS51635"/>
    </source>
</evidence>
<dbReference type="PROSITE" id="PS51635">
    <property type="entry name" value="PNPLA"/>
    <property type="match status" value="1"/>
</dbReference>
<keyword evidence="2" id="KW-0442">Lipid degradation</keyword>
<evidence type="ECO:0000313" key="5">
    <source>
        <dbReference type="EMBL" id="MBM2357271.1"/>
    </source>
</evidence>
<comment type="caution">
    <text evidence="5">The sequence shown here is derived from an EMBL/GenBank/DDBJ whole genome shotgun (WGS) entry which is preliminary data.</text>
</comment>
<keyword evidence="3" id="KW-0732">Signal</keyword>
<feature type="short sequence motif" description="DGA/G" evidence="2">
    <location>
        <begin position="283"/>
        <end position="285"/>
    </location>
</feature>
<keyword evidence="1 2" id="KW-0443">Lipid metabolism</keyword>
<dbReference type="RefSeq" id="WP_231036002.1">
    <property type="nucleotide sequence ID" value="NZ_JAJNGX010000033.1"/>
</dbReference>
<dbReference type="AlphaFoldDB" id="A0A9Q2NUN3"/>
<dbReference type="EMBL" id="JAFBWN010000032">
    <property type="protein sequence ID" value="MBM2357271.1"/>
    <property type="molecule type" value="Genomic_DNA"/>
</dbReference>
<dbReference type="GO" id="GO:0016042">
    <property type="term" value="P:lipid catabolic process"/>
    <property type="evidence" value="ECO:0007669"/>
    <property type="project" value="UniProtKB-UniRule"/>
</dbReference>
<name>A0A9Q2NUN3_9RHOB</name>
<sequence length="484" mass="52388">MIHIRLCTALFCAMVLAACSALNPPINPYLADPGSVQEPEFGGNLMGRDDVFIGLAFSGGGTRASAFSYGMLKALRDATRTAENPDGLLRHVRLVTGVSGGSVTAAYYGLHGPRGLDVYREQYLIQNAEKYMATAVWNPVTLVKGLSGGANGRKTFARFLDESILHKATFRDLWAKGHATTWINASDVANNTPFLFSQETFDALCSNLADLPVSEAVAASAAFPLVFAPITLAAHREGCDYSEPDWLTAARFNPESTSALRAYGKALETYRDPDKIKLVKLLDGAITDNFGTTGLSVARVKSQTAYGPMTEEQAVRVNRMLFLVANAGVQQDYKWNQRLRGPGGVQLGMAIANSSMGAATRVGYDVLRLTLDQYADDLIAYRCSLPAARVRALRGSLAGWDCKDVKLFVGQVSFEVLDNDQRDDLNEIPTRLRLETPQVDAVIAAGEQATRLTPEFNGFLRAIDAVPAPADARRIGARRITPGN</sequence>
<dbReference type="Gene3D" id="3.40.1090.10">
    <property type="entry name" value="Cytosolic phospholipase A2 catalytic domain"/>
    <property type="match status" value="2"/>
</dbReference>